<dbReference type="AlphaFoldDB" id="A0A378I6P0"/>
<gene>
    <name evidence="1" type="ORF">Lbir_1870</name>
    <name evidence="2" type="ORF">NCTC12437_00434</name>
</gene>
<evidence type="ECO:0000313" key="1">
    <source>
        <dbReference type="EMBL" id="KTC70125.1"/>
    </source>
</evidence>
<proteinExistence type="predicted"/>
<dbReference type="Proteomes" id="UP000054735">
    <property type="component" value="Unassembled WGS sequence"/>
</dbReference>
<dbReference type="EMBL" id="UGNW01000001">
    <property type="protein sequence ID" value="STX30673.1"/>
    <property type="molecule type" value="Genomic_DNA"/>
</dbReference>
<sequence length="183" mass="21378">MSSSKKIFDIRDFLKRDMEDNIFSVVIVDNDREDVKRTLKQSCKNNEFFGQIFYSDPDFEFENFTKVELEQIISNYAGKEGALDTEIDSFKQLLKSIDNAKALEKLVRDSFKVLNTFGKGEDWGKHLAKYVNENPNKINSNEPRKITKAIDFINKVLSEELTYIYATQHFRVSETGEFINLYQ</sequence>
<evidence type="ECO:0000313" key="2">
    <source>
        <dbReference type="EMBL" id="STX30673.1"/>
    </source>
</evidence>
<dbReference type="STRING" id="28083.Lbir_1870"/>
<reference evidence="1 3" key="1">
    <citation type="submission" date="2015-11" db="EMBL/GenBank/DDBJ databases">
        <title>Genomic analysis of 38 Legionella species identifies large and diverse effector repertoires.</title>
        <authorList>
            <person name="Burstein D."/>
            <person name="Amaro F."/>
            <person name="Zusman T."/>
            <person name="Lifshitz Z."/>
            <person name="Cohen O."/>
            <person name="Gilbert J.A."/>
            <person name="Pupko T."/>
            <person name="Shuman H.A."/>
            <person name="Segal G."/>
        </authorList>
    </citation>
    <scope>NUCLEOTIDE SEQUENCE [LARGE SCALE GENOMIC DNA]</scope>
    <source>
        <strain evidence="1 3">CDC#1407-AL-14</strain>
    </source>
</reference>
<keyword evidence="3" id="KW-1185">Reference proteome</keyword>
<evidence type="ECO:0000313" key="4">
    <source>
        <dbReference type="Proteomes" id="UP000255066"/>
    </source>
</evidence>
<dbReference type="EMBL" id="LNXT01000030">
    <property type="protein sequence ID" value="KTC70125.1"/>
    <property type="molecule type" value="Genomic_DNA"/>
</dbReference>
<name>A0A378I6P0_9GAMM</name>
<protein>
    <submittedName>
        <fullName evidence="2">Uncharacterized protein</fullName>
    </submittedName>
</protein>
<organism evidence="2 4">
    <name type="scientific">Legionella birminghamensis</name>
    <dbReference type="NCBI Taxonomy" id="28083"/>
    <lineage>
        <taxon>Bacteria</taxon>
        <taxon>Pseudomonadati</taxon>
        <taxon>Pseudomonadota</taxon>
        <taxon>Gammaproteobacteria</taxon>
        <taxon>Legionellales</taxon>
        <taxon>Legionellaceae</taxon>
        <taxon>Legionella</taxon>
    </lineage>
</organism>
<reference evidence="2 4" key="2">
    <citation type="submission" date="2018-06" db="EMBL/GenBank/DDBJ databases">
        <authorList>
            <consortium name="Pathogen Informatics"/>
            <person name="Doyle S."/>
        </authorList>
    </citation>
    <scope>NUCLEOTIDE SEQUENCE [LARGE SCALE GENOMIC DNA]</scope>
    <source>
        <strain evidence="2 4">NCTC12437</strain>
    </source>
</reference>
<accession>A0A378I6P0</accession>
<evidence type="ECO:0000313" key="3">
    <source>
        <dbReference type="Proteomes" id="UP000054735"/>
    </source>
</evidence>
<dbReference type="Proteomes" id="UP000255066">
    <property type="component" value="Unassembled WGS sequence"/>
</dbReference>